<dbReference type="AlphaFoldDB" id="A0A3A1P4Q8"/>
<dbReference type="InterPro" id="IPR037401">
    <property type="entry name" value="SnoaL-like"/>
</dbReference>
<evidence type="ECO:0000313" key="4">
    <source>
        <dbReference type="Proteomes" id="UP000265366"/>
    </source>
</evidence>
<evidence type="ECO:0000259" key="2">
    <source>
        <dbReference type="Pfam" id="PF13577"/>
    </source>
</evidence>
<dbReference type="CDD" id="cd00531">
    <property type="entry name" value="NTF2_like"/>
    <property type="match status" value="1"/>
</dbReference>
<dbReference type="InterPro" id="IPR032710">
    <property type="entry name" value="NTF2-like_dom_sf"/>
</dbReference>
<dbReference type="Pfam" id="PF13577">
    <property type="entry name" value="SnoaL_4"/>
    <property type="match status" value="1"/>
</dbReference>
<gene>
    <name evidence="3" type="ORF">D2V17_08070</name>
</gene>
<feature type="region of interest" description="Disordered" evidence="1">
    <location>
        <begin position="166"/>
        <end position="190"/>
    </location>
</feature>
<evidence type="ECO:0000256" key="1">
    <source>
        <dbReference type="SAM" id="MobiDB-lite"/>
    </source>
</evidence>
<dbReference type="EMBL" id="QXFM01000073">
    <property type="protein sequence ID" value="RIV88137.1"/>
    <property type="molecule type" value="Genomic_DNA"/>
</dbReference>
<evidence type="ECO:0000313" key="3">
    <source>
        <dbReference type="EMBL" id="RIV88137.1"/>
    </source>
</evidence>
<protein>
    <submittedName>
        <fullName evidence="3">Nuclear transport factor 2 family protein</fullName>
    </submittedName>
</protein>
<dbReference type="OrthoDB" id="7510033at2"/>
<dbReference type="Proteomes" id="UP000265366">
    <property type="component" value="Unassembled WGS sequence"/>
</dbReference>
<keyword evidence="4" id="KW-1185">Reference proteome</keyword>
<organism evidence="3 4">
    <name type="scientific">Aurantiacibacter xanthus</name>
    <dbReference type="NCBI Taxonomy" id="1784712"/>
    <lineage>
        <taxon>Bacteria</taxon>
        <taxon>Pseudomonadati</taxon>
        <taxon>Pseudomonadota</taxon>
        <taxon>Alphaproteobacteria</taxon>
        <taxon>Sphingomonadales</taxon>
        <taxon>Erythrobacteraceae</taxon>
        <taxon>Aurantiacibacter</taxon>
    </lineage>
</organism>
<dbReference type="SUPFAM" id="SSF54427">
    <property type="entry name" value="NTF2-like"/>
    <property type="match status" value="1"/>
</dbReference>
<name>A0A3A1P4Q8_9SPHN</name>
<comment type="caution">
    <text evidence="3">The sequence shown here is derived from an EMBL/GenBank/DDBJ whole genome shotgun (WGS) entry which is preliminary data.</text>
</comment>
<accession>A0A3A1P4Q8</accession>
<dbReference type="Gene3D" id="3.10.450.50">
    <property type="match status" value="1"/>
</dbReference>
<reference evidence="3 4" key="1">
    <citation type="submission" date="2018-08" db="EMBL/GenBank/DDBJ databases">
        <title>Erythrobacter zhengii sp.nov., a bacterium isolated from deep-sea sediment.</title>
        <authorList>
            <person name="Fang C."/>
            <person name="Wu Y.-H."/>
            <person name="Sun C."/>
            <person name="Wang H."/>
            <person name="Cheng H."/>
            <person name="Meng F.-X."/>
            <person name="Wang C.-S."/>
            <person name="Xu X.-W."/>
        </authorList>
    </citation>
    <scope>NUCLEOTIDE SEQUENCE [LARGE SCALE GENOMIC DNA]</scope>
    <source>
        <strain evidence="3 4">CCTCC AB 2015396</strain>
    </source>
</reference>
<feature type="domain" description="SnoaL-like" evidence="2">
    <location>
        <begin position="22"/>
        <end position="147"/>
    </location>
</feature>
<sequence length="190" mass="22584">MTGDERMTETCWPDGVPEIMPVADRAEIEELFARYAWGIDLADEEQAIATFAEDAEFDHLWQGKVQGHEAIRANLRSLWNDRQHWWFGRQHLMNHFIMDPKPEGARVRCFFQIIQWNADYRTNFVFGIGTRDDRLVKRNGRWKFYRLHVNAWTEVDQVPWKGDLSMRQRPPYRSPPADTRPFDEQTGDPF</sequence>
<proteinExistence type="predicted"/>